<gene>
    <name evidence="1" type="ORF">E7V67_013835</name>
</gene>
<reference evidence="1 2" key="1">
    <citation type="journal article" date="2019" name="Int. J. Syst. Evol. Microbiol.">
        <title>The Draft Whole-Genome Sequence of the Antibiotic Producer Empedobacter haloabium ATCC 31962 Provides Indications for Its Taxonomic Reclassification.</title>
        <authorList>
            <person name="Miess H."/>
            <person name="Arlt P."/>
            <person name="Apel A.K."/>
            <person name="Weber T."/>
            <person name="Nieselt K."/>
            <person name="Hanssen F."/>
            <person name="Czemmel S."/>
            <person name="Nahnsen S."/>
            <person name="Gross H."/>
        </authorList>
    </citation>
    <scope>NUCLEOTIDE SEQUENCE [LARGE SCALE GENOMIC DNA]</scope>
    <source>
        <strain evidence="1 2">ATCC 31962</strain>
    </source>
</reference>
<evidence type="ECO:0000313" key="1">
    <source>
        <dbReference type="EMBL" id="WUR16134.1"/>
    </source>
</evidence>
<evidence type="ECO:0000313" key="2">
    <source>
        <dbReference type="Proteomes" id="UP000321323"/>
    </source>
</evidence>
<sequence length="302" mass="33105">MLIRCFDKRGASPGVMALLEQARREVDPREPRSLMVLAAPLHALAGDRSLLQRCIRHGLANRGHGPTHFYSSQSCHVASAGPFAIRINLWPLLPADPRRRAILADVLSYFDYHDHNFSFITANYAGPGYETDLYSYEAAQVTGYPGESVALTYQGRHTLDARTVLLFEAGKDVHRQLPPAAPSASLNLMLTPPDAGLSNQFYFDVERGVIRDYVASVSHKRVDALGFARHWHGEHTPALLRRIAESHPCSRTRVAAGEVLAALPGSTAPGAATRARMLRDPLARALWQGAATIHSTTEEEAS</sequence>
<protein>
    <submittedName>
        <fullName evidence="1">Uncharacterized protein</fullName>
    </submittedName>
</protein>
<accession>A0ABZ1UTN8</accession>
<dbReference type="Proteomes" id="UP000321323">
    <property type="component" value="Chromosome"/>
</dbReference>
<organism evidence="1 2">
    <name type="scientific">[Empedobacter] haloabium</name>
    <dbReference type="NCBI Taxonomy" id="592317"/>
    <lineage>
        <taxon>Bacteria</taxon>
        <taxon>Pseudomonadati</taxon>
        <taxon>Pseudomonadota</taxon>
        <taxon>Betaproteobacteria</taxon>
        <taxon>Burkholderiales</taxon>
        <taxon>Oxalobacteraceae</taxon>
        <taxon>Telluria group</taxon>
        <taxon>Telluria group incertae sedis</taxon>
    </lineage>
</organism>
<keyword evidence="2" id="KW-1185">Reference proteome</keyword>
<name>A0ABZ1UTN8_9BURK</name>
<proteinExistence type="predicted"/>
<dbReference type="EMBL" id="CP136508">
    <property type="protein sequence ID" value="WUR16134.1"/>
    <property type="molecule type" value="Genomic_DNA"/>
</dbReference>